<gene>
    <name evidence="2" type="ORF">A3B14_02425</name>
</gene>
<feature type="transmembrane region" description="Helical" evidence="1">
    <location>
        <begin position="59"/>
        <end position="84"/>
    </location>
</feature>
<sequence>MKIKTFLVLLIIFSPLRMYAFFDFCFPISFTILAFLLGWPSVIMYELFGYQVGDGLVNWPIVILLGLVVDVLAILLIGKVIDVFRKRRGYSSNKYYIKLPTVLIITILVLSGLTLIDNSCA</sequence>
<feature type="transmembrane region" description="Helical" evidence="1">
    <location>
        <begin position="20"/>
        <end position="39"/>
    </location>
</feature>
<evidence type="ECO:0000313" key="2">
    <source>
        <dbReference type="EMBL" id="OHB02864.1"/>
    </source>
</evidence>
<protein>
    <submittedName>
        <fullName evidence="2">Uncharacterized protein</fullName>
    </submittedName>
</protein>
<feature type="transmembrane region" description="Helical" evidence="1">
    <location>
        <begin position="96"/>
        <end position="116"/>
    </location>
</feature>
<keyword evidence="1" id="KW-1133">Transmembrane helix</keyword>
<comment type="caution">
    <text evidence="2">The sequence shown here is derived from an EMBL/GenBank/DDBJ whole genome shotgun (WGS) entry which is preliminary data.</text>
</comment>
<organism evidence="2 3">
    <name type="scientific">Candidatus Zambryskibacteria bacterium RIFCSPLOWO2_01_FULL_45_21</name>
    <dbReference type="NCBI Taxonomy" id="1802761"/>
    <lineage>
        <taxon>Bacteria</taxon>
        <taxon>Candidatus Zambryskiibacteriota</taxon>
    </lineage>
</organism>
<proteinExistence type="predicted"/>
<accession>A0A1G2U042</accession>
<reference evidence="2 3" key="1">
    <citation type="journal article" date="2016" name="Nat. Commun.">
        <title>Thousands of microbial genomes shed light on interconnected biogeochemical processes in an aquifer system.</title>
        <authorList>
            <person name="Anantharaman K."/>
            <person name="Brown C.T."/>
            <person name="Hug L.A."/>
            <person name="Sharon I."/>
            <person name="Castelle C.J."/>
            <person name="Probst A.J."/>
            <person name="Thomas B.C."/>
            <person name="Singh A."/>
            <person name="Wilkins M.J."/>
            <person name="Karaoz U."/>
            <person name="Brodie E.L."/>
            <person name="Williams K.H."/>
            <person name="Hubbard S.S."/>
            <person name="Banfield J.F."/>
        </authorList>
    </citation>
    <scope>NUCLEOTIDE SEQUENCE [LARGE SCALE GENOMIC DNA]</scope>
</reference>
<keyword evidence="1" id="KW-0812">Transmembrane</keyword>
<evidence type="ECO:0000313" key="3">
    <source>
        <dbReference type="Proteomes" id="UP000176800"/>
    </source>
</evidence>
<dbReference type="AlphaFoldDB" id="A0A1G2U042"/>
<keyword evidence="1" id="KW-0472">Membrane</keyword>
<name>A0A1G2U042_9BACT</name>
<evidence type="ECO:0000256" key="1">
    <source>
        <dbReference type="SAM" id="Phobius"/>
    </source>
</evidence>
<dbReference type="Proteomes" id="UP000176800">
    <property type="component" value="Unassembled WGS sequence"/>
</dbReference>
<dbReference type="EMBL" id="MHWE01000025">
    <property type="protein sequence ID" value="OHB02864.1"/>
    <property type="molecule type" value="Genomic_DNA"/>
</dbReference>